<dbReference type="Pfam" id="PF06983">
    <property type="entry name" value="3-dmu-9_3-mt"/>
    <property type="match status" value="1"/>
</dbReference>
<dbReference type="Gene3D" id="3.30.720.110">
    <property type="match status" value="1"/>
</dbReference>
<dbReference type="SUPFAM" id="SSF54593">
    <property type="entry name" value="Glyoxalase/Bleomycin resistance protein/Dihydroxybiphenyl dioxygenase"/>
    <property type="match status" value="1"/>
</dbReference>
<protein>
    <recommendedName>
        <fullName evidence="1">PhnB-like domain-containing protein</fullName>
    </recommendedName>
</protein>
<organism evidence="2 3">
    <name type="scientific">Algicella marina</name>
    <dbReference type="NCBI Taxonomy" id="2683284"/>
    <lineage>
        <taxon>Bacteria</taxon>
        <taxon>Pseudomonadati</taxon>
        <taxon>Pseudomonadota</taxon>
        <taxon>Alphaproteobacteria</taxon>
        <taxon>Rhodobacterales</taxon>
        <taxon>Paracoccaceae</taxon>
        <taxon>Algicella</taxon>
    </lineage>
</organism>
<dbReference type="EMBL" id="CP046620">
    <property type="protein sequence ID" value="QHQ37465.1"/>
    <property type="molecule type" value="Genomic_DNA"/>
</dbReference>
<evidence type="ECO:0000313" key="3">
    <source>
        <dbReference type="Proteomes" id="UP000464495"/>
    </source>
</evidence>
<dbReference type="KEGG" id="amaq:GO499_16075"/>
<keyword evidence="3" id="KW-1185">Reference proteome</keyword>
<name>A0A6P1T6V4_9RHOB</name>
<dbReference type="Proteomes" id="UP000464495">
    <property type="component" value="Chromosome"/>
</dbReference>
<dbReference type="InterPro" id="IPR028973">
    <property type="entry name" value="PhnB-like"/>
</dbReference>
<feature type="domain" description="PhnB-like" evidence="1">
    <location>
        <begin position="42"/>
        <end position="86"/>
    </location>
</feature>
<reference evidence="2 3" key="1">
    <citation type="submission" date="2019-12" db="EMBL/GenBank/DDBJ databases">
        <title>Complete genome sequence of Algicella marina strain 9Alg 56(T) isolated from the red alga Tichocarpus crinitus.</title>
        <authorList>
            <person name="Kim S.-G."/>
            <person name="Nedashkovskaya O.I."/>
        </authorList>
    </citation>
    <scope>NUCLEOTIDE SEQUENCE [LARGE SCALE GENOMIC DNA]</scope>
    <source>
        <strain evidence="2 3">9Alg 56</strain>
    </source>
</reference>
<dbReference type="AlphaFoldDB" id="A0A6P1T6V4"/>
<gene>
    <name evidence="2" type="ORF">GO499_16075</name>
</gene>
<sequence length="91" mass="10476">MGPSIFDGRRWDWLFSHGYHAQNGKCRPVLRFYLCLLPDCEIDDAQRLNSVFEALLDGGRVFMLADSYGFSSRFGWLADRFGLSWQSNHPG</sequence>
<evidence type="ECO:0000313" key="2">
    <source>
        <dbReference type="EMBL" id="QHQ37465.1"/>
    </source>
</evidence>
<evidence type="ECO:0000259" key="1">
    <source>
        <dbReference type="Pfam" id="PF06983"/>
    </source>
</evidence>
<proteinExistence type="predicted"/>
<dbReference type="InterPro" id="IPR029068">
    <property type="entry name" value="Glyas_Bleomycin-R_OHBP_Dase"/>
</dbReference>
<accession>A0A6P1T6V4</accession>